<reference evidence="4 5" key="1">
    <citation type="journal article" date="2013" name="Int. J. Syst. Evol. Microbiol.">
        <title>Sphingomonas kyungheensis sp. nov., a bacterium with ginsenoside-converting activity isolated from soil of a ginseng field.</title>
        <authorList>
            <person name="Son H.M."/>
            <person name="Yang J.E."/>
            <person name="Park Y."/>
            <person name="Han C.K."/>
            <person name="Kim S.G."/>
            <person name="Kook M."/>
            <person name="Yi T.H."/>
        </authorList>
    </citation>
    <scope>NUCLEOTIDE SEQUENCE [LARGE SCALE GENOMIC DNA]</scope>
    <source>
        <strain evidence="4 5">LMG 26582</strain>
    </source>
</reference>
<proteinExistence type="predicted"/>
<dbReference type="PRINTS" id="PR00412">
    <property type="entry name" value="EPOXHYDRLASE"/>
</dbReference>
<dbReference type="Gene3D" id="2.120.10.30">
    <property type="entry name" value="TolB, C-terminal domain"/>
    <property type="match status" value="1"/>
</dbReference>
<comment type="caution">
    <text evidence="4">The sequence shown here is derived from an EMBL/GenBank/DDBJ whole genome shotgun (WGS) entry which is preliminary data.</text>
</comment>
<dbReference type="PANTHER" id="PTHR10009:SF18">
    <property type="entry name" value="PROTEIN YELLOW-LIKE PROTEIN"/>
    <property type="match status" value="1"/>
</dbReference>
<dbReference type="InterPro" id="IPR011042">
    <property type="entry name" value="6-blade_b-propeller_TolB-like"/>
</dbReference>
<gene>
    <name evidence="4" type="ORF">V8201_18065</name>
</gene>
<dbReference type="Pfam" id="PF03022">
    <property type="entry name" value="MRJP"/>
    <property type="match status" value="1"/>
</dbReference>
<dbReference type="Pfam" id="PF00561">
    <property type="entry name" value="Abhydrolase_1"/>
    <property type="match status" value="1"/>
</dbReference>
<protein>
    <submittedName>
        <fullName evidence="4">L-dopachrome tautomerase-related protein</fullName>
    </submittedName>
</protein>
<accession>A0ABU8H7X9</accession>
<dbReference type="SUPFAM" id="SSF53474">
    <property type="entry name" value="alpha/beta-Hydrolases"/>
    <property type="match status" value="1"/>
</dbReference>
<dbReference type="Gene3D" id="3.40.50.1820">
    <property type="entry name" value="alpha/beta hydrolase"/>
    <property type="match status" value="1"/>
</dbReference>
<name>A0ABU8H7X9_9SPHN</name>
<keyword evidence="2" id="KW-0964">Secreted</keyword>
<evidence type="ECO:0000256" key="1">
    <source>
        <dbReference type="ARBA" id="ARBA00004613"/>
    </source>
</evidence>
<evidence type="ECO:0000313" key="4">
    <source>
        <dbReference type="EMBL" id="MEI5689001.1"/>
    </source>
</evidence>
<dbReference type="RefSeq" id="WP_336546155.1">
    <property type="nucleotide sequence ID" value="NZ_JBBBDM010000018.1"/>
</dbReference>
<dbReference type="SUPFAM" id="SSF63829">
    <property type="entry name" value="Calcium-dependent phosphotriesterase"/>
    <property type="match status" value="1"/>
</dbReference>
<keyword evidence="5" id="KW-1185">Reference proteome</keyword>
<dbReference type="InterPro" id="IPR000073">
    <property type="entry name" value="AB_hydrolase_1"/>
</dbReference>
<dbReference type="EMBL" id="JBBBDM010000018">
    <property type="protein sequence ID" value="MEI5689001.1"/>
    <property type="molecule type" value="Genomic_DNA"/>
</dbReference>
<dbReference type="InterPro" id="IPR017996">
    <property type="entry name" value="MRJP/yellow-related"/>
</dbReference>
<evidence type="ECO:0000256" key="2">
    <source>
        <dbReference type="ARBA" id="ARBA00022525"/>
    </source>
</evidence>
<feature type="domain" description="AB hydrolase-1" evidence="3">
    <location>
        <begin position="63"/>
        <end position="317"/>
    </location>
</feature>
<dbReference type="PRINTS" id="PR00111">
    <property type="entry name" value="ABHYDROLASE"/>
</dbReference>
<dbReference type="InterPro" id="IPR029058">
    <property type="entry name" value="AB_hydrolase_fold"/>
</dbReference>
<dbReference type="PANTHER" id="PTHR10009">
    <property type="entry name" value="PROTEIN YELLOW-RELATED"/>
    <property type="match status" value="1"/>
</dbReference>
<evidence type="ECO:0000259" key="3">
    <source>
        <dbReference type="Pfam" id="PF00561"/>
    </source>
</evidence>
<comment type="subcellular location">
    <subcellularLocation>
        <location evidence="1">Secreted</location>
    </subcellularLocation>
</comment>
<dbReference type="InterPro" id="IPR000639">
    <property type="entry name" value="Epox_hydrolase-like"/>
</dbReference>
<organism evidence="4 5">
    <name type="scientific">Sphingomonas kyungheensis</name>
    <dbReference type="NCBI Taxonomy" id="1069987"/>
    <lineage>
        <taxon>Bacteria</taxon>
        <taxon>Pseudomonadati</taxon>
        <taxon>Pseudomonadota</taxon>
        <taxon>Alphaproteobacteria</taxon>
        <taxon>Sphingomonadales</taxon>
        <taxon>Sphingomonadaceae</taxon>
        <taxon>Sphingomonas</taxon>
    </lineage>
</organism>
<dbReference type="Proteomes" id="UP001367771">
    <property type="component" value="Unassembled WGS sequence"/>
</dbReference>
<sequence length="716" mass="77720">MPRVAAAQRIRHVRARPRGGLARRRPRGSCWGPIVSGDHGLASFATDTLDIAYRDQGPLDGTVVVLLHGWPDDASTWEHVTGRLNEAGLRTIVPTLRGFGATRFRDDASPRTGNSAIHAMDVVALLDGLEIDRFMVAGHDWGSNIAEALAVGWPERVERLAMLSTPPRLGGMANLPFEQTQRQWYHWFMATARGAEAVRTDRRGFAHLHWVNWSPPGWFDEATFARVARSFDNPDWVDVTLHSYRSRWDEAAPDPGSAWLEEKVKAAQTLSLPTLYLHGDADGVNPPSTAEDAPSKFAGPFAAVTLASVGHFPQRENPEAVVRHLLTLFTGDPAALTDTTDRSLTMKKAAPYAAGIAAIGLVAAAAAGVAHAQGRSAQLTQVAQFDHQATGVAVTEDGRRFVNFPRWTDDAPISVAEVMKDGSLRPYPDAKWNSWRNARANELPVGDYFVCVQSIVPDGHGNLWVLDPGAPGNEKILEGAPKLVRIDLSSNTVTKTILVPGDVALQGTYLNDIRFSPDGKTGYITDSGTRGAIIVVDLESGKSHRALDGHASTQIDKTVKVTLDGKPLVRPDGRQPAFAADGIAISKDGKTLYYQALTGKTLYSIDTAKLRSDVSETDRAAAVKTVAQTHVADGLWMSKAGVLYLTSPTDYAIKRLNGATVETVLTDRRLRWPDTFSEGRDGTMYVTASHIQDTNWFTPGAPPSIKTQLFSFAPAK</sequence>
<evidence type="ECO:0000313" key="5">
    <source>
        <dbReference type="Proteomes" id="UP001367771"/>
    </source>
</evidence>